<dbReference type="CDD" id="cd00859">
    <property type="entry name" value="HisRS_anticodon"/>
    <property type="match status" value="1"/>
</dbReference>
<dbReference type="RefSeq" id="XP_028545224.1">
    <property type="nucleotide sequence ID" value="XM_028689423.1"/>
</dbReference>
<name>A0A1Y1JME1_PLAGO</name>
<evidence type="ECO:0000313" key="11">
    <source>
        <dbReference type="EMBL" id="GAW82635.1"/>
    </source>
</evidence>
<comment type="caution">
    <text evidence="11">The sequence shown here is derived from an EMBL/GenBank/DDBJ whole genome shotgun (WGS) entry which is preliminary data.</text>
</comment>
<dbReference type="Proteomes" id="UP000195521">
    <property type="component" value="Unassembled WGS sequence"/>
</dbReference>
<evidence type="ECO:0000259" key="10">
    <source>
        <dbReference type="PROSITE" id="PS50862"/>
    </source>
</evidence>
<dbReference type="GO" id="GO:0005739">
    <property type="term" value="C:mitochondrion"/>
    <property type="evidence" value="ECO:0007669"/>
    <property type="project" value="TreeGrafter"/>
</dbReference>
<organism evidence="11 12">
    <name type="scientific">Plasmodium gonderi</name>
    <dbReference type="NCBI Taxonomy" id="77519"/>
    <lineage>
        <taxon>Eukaryota</taxon>
        <taxon>Sar</taxon>
        <taxon>Alveolata</taxon>
        <taxon>Apicomplexa</taxon>
        <taxon>Aconoidasida</taxon>
        <taxon>Haemosporida</taxon>
        <taxon>Plasmodiidae</taxon>
        <taxon>Plasmodium</taxon>
        <taxon>Plasmodium (Plasmodium)</taxon>
    </lineage>
</organism>
<keyword evidence="4" id="KW-0547">Nucleotide-binding</keyword>
<dbReference type="GO" id="GO:0006427">
    <property type="term" value="P:histidyl-tRNA aminoacylation"/>
    <property type="evidence" value="ECO:0007669"/>
    <property type="project" value="TreeGrafter"/>
</dbReference>
<dbReference type="Gene3D" id="3.40.50.800">
    <property type="entry name" value="Anticodon-binding domain"/>
    <property type="match status" value="1"/>
</dbReference>
<dbReference type="GeneID" id="39749372"/>
<dbReference type="OrthoDB" id="1906957at2759"/>
<dbReference type="InterPro" id="IPR045864">
    <property type="entry name" value="aa-tRNA-synth_II/BPL/LPL"/>
</dbReference>
<evidence type="ECO:0000256" key="5">
    <source>
        <dbReference type="ARBA" id="ARBA00022840"/>
    </source>
</evidence>
<dbReference type="SUPFAM" id="SSF52954">
    <property type="entry name" value="Class II aaRS ABD-related"/>
    <property type="match status" value="1"/>
</dbReference>
<dbReference type="GO" id="GO:0032543">
    <property type="term" value="P:mitochondrial translation"/>
    <property type="evidence" value="ECO:0007669"/>
    <property type="project" value="TreeGrafter"/>
</dbReference>
<keyword evidence="7" id="KW-0030">Aminoacyl-tRNA synthetase</keyword>
<comment type="catalytic activity">
    <reaction evidence="8">
        <text>tRNA(His) + L-histidine + ATP = L-histidyl-tRNA(His) + AMP + diphosphate + H(+)</text>
        <dbReference type="Rhea" id="RHEA:17313"/>
        <dbReference type="Rhea" id="RHEA-COMP:9665"/>
        <dbReference type="Rhea" id="RHEA-COMP:9689"/>
        <dbReference type="ChEBI" id="CHEBI:15378"/>
        <dbReference type="ChEBI" id="CHEBI:30616"/>
        <dbReference type="ChEBI" id="CHEBI:33019"/>
        <dbReference type="ChEBI" id="CHEBI:57595"/>
        <dbReference type="ChEBI" id="CHEBI:78442"/>
        <dbReference type="ChEBI" id="CHEBI:78527"/>
        <dbReference type="ChEBI" id="CHEBI:456215"/>
        <dbReference type="EC" id="6.1.1.21"/>
    </reaction>
</comment>
<dbReference type="AlphaFoldDB" id="A0A1Y1JME1"/>
<comment type="similarity">
    <text evidence="1">Belongs to the class-II aminoacyl-tRNA synthetase family.</text>
</comment>
<evidence type="ECO:0000256" key="9">
    <source>
        <dbReference type="SAM" id="MobiDB-lite"/>
    </source>
</evidence>
<dbReference type="GO" id="GO:0005524">
    <property type="term" value="F:ATP binding"/>
    <property type="evidence" value="ECO:0007669"/>
    <property type="project" value="UniProtKB-KW"/>
</dbReference>
<dbReference type="InterPro" id="IPR033656">
    <property type="entry name" value="HisRS_anticodon"/>
</dbReference>
<keyword evidence="5" id="KW-0067">ATP-binding</keyword>
<proteinExistence type="inferred from homology"/>
<evidence type="ECO:0000256" key="4">
    <source>
        <dbReference type="ARBA" id="ARBA00022741"/>
    </source>
</evidence>
<dbReference type="SUPFAM" id="SSF55681">
    <property type="entry name" value="Class II aaRS and biotin synthetases"/>
    <property type="match status" value="1"/>
</dbReference>
<keyword evidence="6" id="KW-0648">Protein biosynthesis</keyword>
<dbReference type="PANTHER" id="PTHR11476:SF7">
    <property type="entry name" value="HISTIDINE--TRNA LIGASE"/>
    <property type="match status" value="1"/>
</dbReference>
<evidence type="ECO:0000256" key="1">
    <source>
        <dbReference type="ARBA" id="ARBA00008226"/>
    </source>
</evidence>
<dbReference type="OMA" id="CKINHRK"/>
<feature type="region of interest" description="Disordered" evidence="9">
    <location>
        <begin position="950"/>
        <end position="974"/>
    </location>
</feature>
<dbReference type="PANTHER" id="PTHR11476">
    <property type="entry name" value="HISTIDYL-TRNA SYNTHETASE"/>
    <property type="match status" value="1"/>
</dbReference>
<evidence type="ECO:0000256" key="2">
    <source>
        <dbReference type="ARBA" id="ARBA00012815"/>
    </source>
</evidence>
<dbReference type="GO" id="GO:0004821">
    <property type="term" value="F:histidine-tRNA ligase activity"/>
    <property type="evidence" value="ECO:0007669"/>
    <property type="project" value="UniProtKB-EC"/>
</dbReference>
<dbReference type="GO" id="GO:0005829">
    <property type="term" value="C:cytosol"/>
    <property type="evidence" value="ECO:0007669"/>
    <property type="project" value="TreeGrafter"/>
</dbReference>
<dbReference type="Pfam" id="PF03129">
    <property type="entry name" value="HGTP_anticodon"/>
    <property type="match status" value="1"/>
</dbReference>
<dbReference type="InterPro" id="IPR004154">
    <property type="entry name" value="Anticodon-bd"/>
</dbReference>
<evidence type="ECO:0000256" key="8">
    <source>
        <dbReference type="ARBA" id="ARBA00047639"/>
    </source>
</evidence>
<evidence type="ECO:0000256" key="6">
    <source>
        <dbReference type="ARBA" id="ARBA00022917"/>
    </source>
</evidence>
<protein>
    <recommendedName>
        <fullName evidence="2">histidine--tRNA ligase</fullName>
        <ecNumber evidence="2">6.1.1.21</ecNumber>
    </recommendedName>
</protein>
<sequence length="1106" mass="128212">MSLKFSSVVPFSLRNPYNYFSRLFMNQGGQKKNCDMKKMSISVYKSKIFNTKDVVEVCIQQRNLKLESSSFKDSVYKLNEHKINVNELEKTDESCCTCTKISGVGEGKTPTEVKIDKAKHCGYNTDEVKCLYIFFLINMLRFKNNLDLNLIRSVCNSINSTTSSSCINMQKCQSCSTCSSVNVPISSELFHKNLHSAKLREFFILNLKKCGKLEYNLNDFNICISSVIEKCSMIFLNAFKTVSLCKYLTCCLCNILELFHINCDILFKNTFNNNVNNSNIQSINNLICKIKWMTHDSKVEKNKDLSKMFSSNLLLFVYTHSKLTDECEYFIQLMNQNFKNIIDNYRSEYINEMNSLNCYISILCKNINESFGIHVKNLLEIVSKVIPLFVNKLHDFIVENEQITEVHEVLKMPPSYGFTFSSDVVEERSLLNSFLSDLYLEKYFKNIEKGFIHMVYQDEVQRFREIMNTFSDLLILLTDIIIHMNIMYDIKAYNKALVQVLKNKKVSSCVHNIGVGCLEFKNFLYSLITPKGDCKLNIFNQSEEEEIPIMNNNMIVSNNLFPLLKKKFTIYKFDDEIGEILIQKNINFNLKVPKGAKDFTGEDMQLRNIFFDYIKKKFLLHGAVEIDTPVFELKETLTDKYGEDSKLIFDLKDQGGENLSLRYDLTVPLYRFVNTNNMNSLKRFHIGKVYRRDEPSMNRGRFREFYQCDFDIVGKYDTIRTDFHILFIFWDILNNLRKVIGNFNCKINHRKILEYMLLSCDIQKDKVKTISSSIDKLDKITFQQFREELLNEKGIPIESVDKIETYISKTLSLSPFLVIEFLRNDLNESPFDDSYKSEINQTINHLEEIFELLKHFNMLNQFSFDLSLARGLDYYTGIIFEFVLLSETGVGSIAAGGRYDYLIRNKRKEYIPSVGASIGIERIIAIAEGVIKKNYMFPLGGEISNKKEVTGNGTPVGNVPATDNNSTTGNNNKIQNQNTSFTLTMKDSSVEVLICNIKKNCFKEIIELCKKLWDENISTEFIYVKDQKIQKQLVYALEKQIPLAVIIGDEIERGVIKLRELTLDKEKSGGEQEIRLDDCVQEIKNYFTKNVTWKENMTSVLFDKVV</sequence>
<dbReference type="InterPro" id="IPR006195">
    <property type="entry name" value="aa-tRNA-synth_II"/>
</dbReference>
<dbReference type="Gene3D" id="3.30.930.10">
    <property type="entry name" value="Bira Bifunctional Protein, Domain 2"/>
    <property type="match status" value="1"/>
</dbReference>
<feature type="domain" description="Aminoacyl-transfer RNA synthetases class-II family profile" evidence="10">
    <location>
        <begin position="595"/>
        <end position="938"/>
    </location>
</feature>
<accession>A0A1Y1JME1</accession>
<dbReference type="InterPro" id="IPR041715">
    <property type="entry name" value="HisRS-like_core"/>
</dbReference>
<gene>
    <name evidence="11" type="ORF">PGO_126330</name>
</gene>
<dbReference type="InterPro" id="IPR036621">
    <property type="entry name" value="Anticodon-bd_dom_sf"/>
</dbReference>
<dbReference type="EC" id="6.1.1.21" evidence="2"/>
<keyword evidence="12" id="KW-1185">Reference proteome</keyword>
<evidence type="ECO:0000256" key="3">
    <source>
        <dbReference type="ARBA" id="ARBA00022598"/>
    </source>
</evidence>
<dbReference type="EMBL" id="BDQF01000013">
    <property type="protein sequence ID" value="GAW82635.1"/>
    <property type="molecule type" value="Genomic_DNA"/>
</dbReference>
<evidence type="ECO:0000313" key="12">
    <source>
        <dbReference type="Proteomes" id="UP000195521"/>
    </source>
</evidence>
<dbReference type="CDD" id="cd00773">
    <property type="entry name" value="HisRS-like_core"/>
    <property type="match status" value="1"/>
</dbReference>
<reference evidence="12" key="1">
    <citation type="submission" date="2017-04" db="EMBL/GenBank/DDBJ databases">
        <title>Plasmodium gonderi genome.</title>
        <authorList>
            <person name="Arisue N."/>
            <person name="Honma H."/>
            <person name="Kawai S."/>
            <person name="Tougan T."/>
            <person name="Tanabe K."/>
            <person name="Horii T."/>
        </authorList>
    </citation>
    <scope>NUCLEOTIDE SEQUENCE [LARGE SCALE GENOMIC DNA]</scope>
    <source>
        <strain evidence="12">ATCC 30045</strain>
    </source>
</reference>
<dbReference type="Pfam" id="PF13393">
    <property type="entry name" value="tRNA-synt_His"/>
    <property type="match status" value="1"/>
</dbReference>
<dbReference type="PROSITE" id="PS50862">
    <property type="entry name" value="AA_TRNA_LIGASE_II"/>
    <property type="match status" value="1"/>
</dbReference>
<feature type="compositionally biased region" description="Polar residues" evidence="9">
    <location>
        <begin position="951"/>
        <end position="974"/>
    </location>
</feature>
<dbReference type="GO" id="GO:0003723">
    <property type="term" value="F:RNA binding"/>
    <property type="evidence" value="ECO:0007669"/>
    <property type="project" value="TreeGrafter"/>
</dbReference>
<dbReference type="FunFam" id="3.40.50.800:FF:000012">
    <property type="entry name" value="Histidine--tRNA ligase, cytoplasmic"/>
    <property type="match status" value="1"/>
</dbReference>
<evidence type="ECO:0000256" key="7">
    <source>
        <dbReference type="ARBA" id="ARBA00023146"/>
    </source>
</evidence>
<keyword evidence="3 11" id="KW-0436">Ligase</keyword>